<dbReference type="AlphaFoldDB" id="A0A918P1A2"/>
<gene>
    <name evidence="2" type="ORF">GCM10010358_76740</name>
</gene>
<keyword evidence="3" id="KW-1185">Reference proteome</keyword>
<evidence type="ECO:0000313" key="2">
    <source>
        <dbReference type="EMBL" id="GGY13128.1"/>
    </source>
</evidence>
<feature type="compositionally biased region" description="Basic and acidic residues" evidence="1">
    <location>
        <begin position="52"/>
        <end position="62"/>
    </location>
</feature>
<protein>
    <submittedName>
        <fullName evidence="2">Uncharacterized protein</fullName>
    </submittedName>
</protein>
<feature type="compositionally biased region" description="Basic and acidic residues" evidence="1">
    <location>
        <begin position="27"/>
        <end position="39"/>
    </location>
</feature>
<evidence type="ECO:0000256" key="1">
    <source>
        <dbReference type="SAM" id="MobiDB-lite"/>
    </source>
</evidence>
<reference evidence="2" key="1">
    <citation type="journal article" date="2014" name="Int. J. Syst. Evol. Microbiol.">
        <title>Complete genome sequence of Corynebacterium casei LMG S-19264T (=DSM 44701T), isolated from a smear-ripened cheese.</title>
        <authorList>
            <consortium name="US DOE Joint Genome Institute (JGI-PGF)"/>
            <person name="Walter F."/>
            <person name="Albersmeier A."/>
            <person name="Kalinowski J."/>
            <person name="Ruckert C."/>
        </authorList>
    </citation>
    <scope>NUCLEOTIDE SEQUENCE</scope>
    <source>
        <strain evidence="2">JCM 4790</strain>
    </source>
</reference>
<dbReference type="Proteomes" id="UP000619244">
    <property type="component" value="Unassembled WGS sequence"/>
</dbReference>
<organism evidence="2 3">
    <name type="scientific">Streptomyces minutiscleroticus</name>
    <dbReference type="NCBI Taxonomy" id="68238"/>
    <lineage>
        <taxon>Bacteria</taxon>
        <taxon>Bacillati</taxon>
        <taxon>Actinomycetota</taxon>
        <taxon>Actinomycetes</taxon>
        <taxon>Kitasatosporales</taxon>
        <taxon>Streptomycetaceae</taxon>
        <taxon>Streptomyces</taxon>
    </lineage>
</organism>
<reference evidence="2" key="2">
    <citation type="submission" date="2020-09" db="EMBL/GenBank/DDBJ databases">
        <authorList>
            <person name="Sun Q."/>
            <person name="Ohkuma M."/>
        </authorList>
    </citation>
    <scope>NUCLEOTIDE SEQUENCE</scope>
    <source>
        <strain evidence="2">JCM 4790</strain>
    </source>
</reference>
<feature type="region of interest" description="Disordered" evidence="1">
    <location>
        <begin position="1"/>
        <end position="62"/>
    </location>
</feature>
<comment type="caution">
    <text evidence="2">The sequence shown here is derived from an EMBL/GenBank/DDBJ whole genome shotgun (WGS) entry which is preliminary data.</text>
</comment>
<evidence type="ECO:0000313" key="3">
    <source>
        <dbReference type="Proteomes" id="UP000619244"/>
    </source>
</evidence>
<name>A0A918P1A2_9ACTN</name>
<accession>A0A918P1A2</accession>
<proteinExistence type="predicted"/>
<sequence>MASAPRRLTRTAPKLSVFESLQAAQQRARETRQESEAARMRARQAQQTARQMRSDTQKIRGL</sequence>
<dbReference type="EMBL" id="BMVU01000088">
    <property type="protein sequence ID" value="GGY13128.1"/>
    <property type="molecule type" value="Genomic_DNA"/>
</dbReference>